<dbReference type="AlphaFoldDB" id="A0A1Q2CMT4"/>
<protein>
    <recommendedName>
        <fullName evidence="3">ABC transporter substrate-binding protein</fullName>
    </recommendedName>
</protein>
<reference evidence="2" key="1">
    <citation type="submission" date="2017-02" db="EMBL/GenBank/DDBJ databases">
        <title>Tessaracoccus aquaemaris sp. nov., isolated from the intestine of a Korean rockfish, Sebastes schlegelii, in a marine aquaculture pond.</title>
        <authorList>
            <person name="Tak E.J."/>
            <person name="Bae J.-W."/>
        </authorList>
    </citation>
    <scope>NUCLEOTIDE SEQUENCE [LARGE SCALE GENOMIC DNA]</scope>
    <source>
        <strain evidence="2">NSG39</strain>
    </source>
</reference>
<dbReference type="EMBL" id="CP019606">
    <property type="protein sequence ID" value="AQP47406.1"/>
    <property type="molecule type" value="Genomic_DNA"/>
</dbReference>
<evidence type="ECO:0000313" key="2">
    <source>
        <dbReference type="Proteomes" id="UP000188145"/>
    </source>
</evidence>
<gene>
    <name evidence="1" type="ORF">BW730_07720</name>
</gene>
<sequence>MGESAAPTSSGGGGGGSAVKAITVATATTPWLDSYKAIVAEYEKATGVKVTLQDFPFDGLQTQQITAMQQGSNAFDVFQINEGWVGQFYGQSWMRPLKEIDPSFEWDPGIAEFDGLGRWDSKLQITSADGEVVALPLNGNIHILAYRKDLYDKMGLKPPTTWDEAIANGKRAVQEGLCKYGYVTRGQGAPGGNSVTFDFSAVLHSYGAEWIDNPGTDWTSGITTPAAEEAAAKYQELLALGPANPQTIDQAAVIAAMQSGDALQGHMVVAIAPQLENQDKSNVAGMIGYAPVPAGPERRSPISGAWTFGVPAGLPDDRAKAGLDFMKWITSKEAQTSWAKGGGVITRSDVLDEVGSEIPQLGAMRDSLADVHQGIRFPFGHALLASTEVNLNKIVAGQSSIPDGFKVIADDTAKAVTEAGLG</sequence>
<keyword evidence="2" id="KW-1185">Reference proteome</keyword>
<accession>A0A1Q2CMT4</accession>
<dbReference type="Pfam" id="PF01547">
    <property type="entry name" value="SBP_bac_1"/>
    <property type="match status" value="1"/>
</dbReference>
<evidence type="ECO:0000313" key="1">
    <source>
        <dbReference type="EMBL" id="AQP47406.1"/>
    </source>
</evidence>
<dbReference type="InterPro" id="IPR050490">
    <property type="entry name" value="Bact_solute-bd_prot1"/>
</dbReference>
<organism evidence="1 2">
    <name type="scientific">Tessaracoccus aquimaris</name>
    <dbReference type="NCBI Taxonomy" id="1332264"/>
    <lineage>
        <taxon>Bacteria</taxon>
        <taxon>Bacillati</taxon>
        <taxon>Actinomycetota</taxon>
        <taxon>Actinomycetes</taxon>
        <taxon>Propionibacteriales</taxon>
        <taxon>Propionibacteriaceae</taxon>
        <taxon>Tessaracoccus</taxon>
    </lineage>
</organism>
<name>A0A1Q2CMT4_9ACTN</name>
<dbReference type="InterPro" id="IPR006059">
    <property type="entry name" value="SBP"/>
</dbReference>
<dbReference type="PANTHER" id="PTHR43649">
    <property type="entry name" value="ARABINOSE-BINDING PROTEIN-RELATED"/>
    <property type="match status" value="1"/>
</dbReference>
<dbReference type="PANTHER" id="PTHR43649:SF12">
    <property type="entry name" value="DIACETYLCHITOBIOSE BINDING PROTEIN DASA"/>
    <property type="match status" value="1"/>
</dbReference>
<proteinExistence type="predicted"/>
<dbReference type="STRING" id="1332264.BW730_07720"/>
<dbReference type="Proteomes" id="UP000188145">
    <property type="component" value="Chromosome"/>
</dbReference>
<dbReference type="KEGG" id="tes:BW730_07720"/>
<dbReference type="SUPFAM" id="SSF53850">
    <property type="entry name" value="Periplasmic binding protein-like II"/>
    <property type="match status" value="1"/>
</dbReference>
<evidence type="ECO:0008006" key="3">
    <source>
        <dbReference type="Google" id="ProtNLM"/>
    </source>
</evidence>
<dbReference type="Gene3D" id="3.40.190.10">
    <property type="entry name" value="Periplasmic binding protein-like II"/>
    <property type="match status" value="2"/>
</dbReference>